<protein>
    <submittedName>
        <fullName evidence="1">Uncharacterized protein</fullName>
    </submittedName>
</protein>
<dbReference type="KEGG" id="suly:ABM428_17460"/>
<accession>A0AAU8C8S5</accession>
<keyword evidence="1" id="KW-0614">Plasmid</keyword>
<reference evidence="1" key="2">
    <citation type="submission" date="2024-06" db="EMBL/GenBank/DDBJ databases">
        <authorList>
            <person name="Deng Y."/>
        </authorList>
    </citation>
    <scope>NUCLEOTIDE SEQUENCE</scope>
    <source>
        <strain evidence="1">TCYB15</strain>
        <plasmid evidence="1">pZYJ04</plasmid>
    </source>
</reference>
<dbReference type="EMBL" id="CP159197">
    <property type="protein sequence ID" value="XCF12311.1"/>
    <property type="molecule type" value="Genomic_DNA"/>
</dbReference>
<sequence length="42" mass="4563">MPRLPATGTAGFIGFYPVRLLPAQGQQVDGFDSMTNYYVVAL</sequence>
<evidence type="ECO:0000313" key="1">
    <source>
        <dbReference type="EMBL" id="XCF12311.1"/>
    </source>
</evidence>
<gene>
    <name evidence="1" type="ORF">ABM428_17460</name>
</gene>
<geneLocation type="plasmid" evidence="1">
    <name>pZYJ04</name>
</geneLocation>
<proteinExistence type="predicted"/>
<dbReference type="AlphaFoldDB" id="A0AAU8C8S5"/>
<reference evidence="1" key="1">
    <citation type="journal article" date="2020" name="Int. J. Syst. Evol. Microbiol.">
        <title>Notification of changes in taxonomic opinion previously published outside the IJSEM.</title>
        <authorList>
            <person name="Oren A."/>
            <person name="Garrity G."/>
        </authorList>
    </citation>
    <scope>NUCLEOTIDE SEQUENCE</scope>
    <source>
        <strain evidence="1">TCYB15</strain>
    </source>
</reference>
<organism evidence="1">
    <name type="scientific">Sulfitobacter sp. TCYB15</name>
    <dbReference type="NCBI Taxonomy" id="3229275"/>
    <lineage>
        <taxon>Bacteria</taxon>
        <taxon>Pseudomonadati</taxon>
        <taxon>Pseudomonadota</taxon>
        <taxon>Alphaproteobacteria</taxon>
        <taxon>Rhodobacterales</taxon>
        <taxon>Roseobacteraceae</taxon>
        <taxon>Sulfitobacter</taxon>
    </lineage>
</organism>
<name>A0AAU8C8S5_9RHOB</name>
<dbReference type="RefSeq" id="WP_353628720.1">
    <property type="nucleotide sequence ID" value="NZ_CP159197.1"/>
</dbReference>